<evidence type="ECO:0000256" key="1">
    <source>
        <dbReference type="ARBA" id="ARBA00022555"/>
    </source>
</evidence>
<accession>A0ABP1FGE4</accession>
<gene>
    <name evidence="6" type="primary">g657</name>
    <name evidence="6" type="ORF">VP750_LOCUS570</name>
</gene>
<dbReference type="InterPro" id="IPR051270">
    <property type="entry name" value="Tyrosine-tRNA_ligase_regulator"/>
</dbReference>
<dbReference type="Pfam" id="PF01588">
    <property type="entry name" value="tRNA_bind"/>
    <property type="match status" value="1"/>
</dbReference>
<organism evidence="6 7">
    <name type="scientific">Coccomyxa viridis</name>
    <dbReference type="NCBI Taxonomy" id="1274662"/>
    <lineage>
        <taxon>Eukaryota</taxon>
        <taxon>Viridiplantae</taxon>
        <taxon>Chlorophyta</taxon>
        <taxon>core chlorophytes</taxon>
        <taxon>Trebouxiophyceae</taxon>
        <taxon>Trebouxiophyceae incertae sedis</taxon>
        <taxon>Coccomyxaceae</taxon>
        <taxon>Coccomyxa</taxon>
    </lineage>
</organism>
<proteinExistence type="predicted"/>
<evidence type="ECO:0000313" key="7">
    <source>
        <dbReference type="Proteomes" id="UP001497392"/>
    </source>
</evidence>
<keyword evidence="1 3" id="KW-0820">tRNA-binding</keyword>
<evidence type="ECO:0000313" key="6">
    <source>
        <dbReference type="EMBL" id="CAL5218911.1"/>
    </source>
</evidence>
<keyword evidence="7" id="KW-1185">Reference proteome</keyword>
<feature type="domain" description="TRNA-binding" evidence="5">
    <location>
        <begin position="89"/>
        <end position="192"/>
    </location>
</feature>
<evidence type="ECO:0000256" key="4">
    <source>
        <dbReference type="SAM" id="MobiDB-lite"/>
    </source>
</evidence>
<dbReference type="InterPro" id="IPR002547">
    <property type="entry name" value="tRNA-bd_dom"/>
</dbReference>
<dbReference type="CDD" id="cd02799">
    <property type="entry name" value="tRNA_bind_EMAP-II_like"/>
    <property type="match status" value="1"/>
</dbReference>
<keyword evidence="2 3" id="KW-0694">RNA-binding</keyword>
<dbReference type="PANTHER" id="PTHR11586:SF33">
    <property type="entry name" value="AMINOACYL TRNA SYNTHASE COMPLEX-INTERACTING MULTIFUNCTIONAL PROTEIN 1"/>
    <property type="match status" value="1"/>
</dbReference>
<dbReference type="Gene3D" id="2.40.50.140">
    <property type="entry name" value="Nucleic acid-binding proteins"/>
    <property type="match status" value="1"/>
</dbReference>
<evidence type="ECO:0000256" key="2">
    <source>
        <dbReference type="ARBA" id="ARBA00022884"/>
    </source>
</evidence>
<dbReference type="Proteomes" id="UP001497392">
    <property type="component" value="Unassembled WGS sequence"/>
</dbReference>
<dbReference type="SUPFAM" id="SSF50249">
    <property type="entry name" value="Nucleic acid-binding proteins"/>
    <property type="match status" value="1"/>
</dbReference>
<dbReference type="InterPro" id="IPR012340">
    <property type="entry name" value="NA-bd_OB-fold"/>
</dbReference>
<dbReference type="PANTHER" id="PTHR11586">
    <property type="entry name" value="TRNA-AMINOACYLATION COFACTOR ARC1 FAMILY MEMBER"/>
    <property type="match status" value="1"/>
</dbReference>
<comment type="caution">
    <text evidence="6">The sequence shown here is derived from an EMBL/GenBank/DDBJ whole genome shotgun (WGS) entry which is preliminary data.</text>
</comment>
<dbReference type="EMBL" id="CAXHTA020000001">
    <property type="protein sequence ID" value="CAL5218911.1"/>
    <property type="molecule type" value="Genomic_DNA"/>
</dbReference>
<evidence type="ECO:0000259" key="5">
    <source>
        <dbReference type="PROSITE" id="PS50886"/>
    </source>
</evidence>
<feature type="region of interest" description="Disordered" evidence="4">
    <location>
        <begin position="15"/>
        <end position="83"/>
    </location>
</feature>
<dbReference type="PROSITE" id="PS50886">
    <property type="entry name" value="TRBD"/>
    <property type="match status" value="1"/>
</dbReference>
<name>A0ABP1FGE4_9CHLO</name>
<reference evidence="6 7" key="1">
    <citation type="submission" date="2024-06" db="EMBL/GenBank/DDBJ databases">
        <authorList>
            <person name="Kraege A."/>
            <person name="Thomma B."/>
        </authorList>
    </citation>
    <scope>NUCLEOTIDE SEQUENCE [LARGE SCALE GENOMIC DNA]</scope>
</reference>
<evidence type="ECO:0000256" key="3">
    <source>
        <dbReference type="PROSITE-ProRule" id="PRU00209"/>
    </source>
</evidence>
<feature type="compositionally biased region" description="Basic and acidic residues" evidence="4">
    <location>
        <begin position="64"/>
        <end position="75"/>
    </location>
</feature>
<sequence>MLAVRPRCRAVAALQSRSGACLASKPNQHMHMPRKGMRPGQAQASADTSEGATPAASQSVATEQRPEGETTEKQKAPKQQPVKKEIIAKVDMLDIRVGQIVNVSQHPDADALYVEEIDIGEEEPRQIVSGLVKFVPVEEMQGRKVLVLANLKPAKLRGIVSSGMVLCASNEAHDKVEPVLVPEGVPVGERVSFEGFEGAPEAVLNPKKKLWEKIAVDLKTNAEGVAVYKDIPFMTSSGPVTSSLQNGKVS</sequence>
<feature type="compositionally biased region" description="Polar residues" evidence="4">
    <location>
        <begin position="42"/>
        <end position="62"/>
    </location>
</feature>
<protein>
    <submittedName>
        <fullName evidence="6">G657 protein</fullName>
    </submittedName>
</protein>